<dbReference type="AlphaFoldDB" id="A0A0H1BIH7"/>
<evidence type="ECO:0000313" key="3">
    <source>
        <dbReference type="Proteomes" id="UP000053573"/>
    </source>
</evidence>
<sequence>MSLAADSKAPKGLQGAPTGGALSRHLSKNNTIYYDKVTSAKRRLIPVNRLPSDEDSIHHHQRTMGAARMVKYRAYSRYKQKNLRDMAPDLRQELTRAVVILLTSSAQNVQRLPYNLYLKRFAPSRLQHEDVRIDNDTGKNGPYDKIIDLNRCLMVMSRPILDAAGRAFIADVHYIPDHTVISLPIHADLNPANVLIHSGRLSGDDGKKGLFPEYPDELME</sequence>
<evidence type="ECO:0000256" key="1">
    <source>
        <dbReference type="SAM" id="MobiDB-lite"/>
    </source>
</evidence>
<feature type="region of interest" description="Disordered" evidence="1">
    <location>
        <begin position="1"/>
        <end position="22"/>
    </location>
</feature>
<dbReference type="Proteomes" id="UP000053573">
    <property type="component" value="Unassembled WGS sequence"/>
</dbReference>
<dbReference type="STRING" id="2060906.A0A0H1BIH7"/>
<gene>
    <name evidence="2" type="ORF">EMPG_15589</name>
</gene>
<reference evidence="3" key="1">
    <citation type="journal article" date="2015" name="PLoS Genet.">
        <title>The dynamic genome and transcriptome of the human fungal pathogen Blastomyces and close relative Emmonsia.</title>
        <authorList>
            <person name="Munoz J.F."/>
            <person name="Gauthier G.M."/>
            <person name="Desjardins C.A."/>
            <person name="Gallo J.E."/>
            <person name="Holder J."/>
            <person name="Sullivan T.D."/>
            <person name="Marty A.J."/>
            <person name="Carmen J.C."/>
            <person name="Chen Z."/>
            <person name="Ding L."/>
            <person name="Gujja S."/>
            <person name="Magrini V."/>
            <person name="Misas E."/>
            <person name="Mitreva M."/>
            <person name="Priest M."/>
            <person name="Saif S."/>
            <person name="Whiston E.A."/>
            <person name="Young S."/>
            <person name="Zeng Q."/>
            <person name="Goldman W.E."/>
            <person name="Mardis E.R."/>
            <person name="Taylor J.W."/>
            <person name="McEwen J.G."/>
            <person name="Clay O.K."/>
            <person name="Klein B.S."/>
            <person name="Cuomo C.A."/>
        </authorList>
    </citation>
    <scope>NUCLEOTIDE SEQUENCE [LARGE SCALE GENOMIC DNA]</scope>
    <source>
        <strain evidence="3">UAMH 139</strain>
    </source>
</reference>
<comment type="caution">
    <text evidence="2">The sequence shown here is derived from an EMBL/GenBank/DDBJ whole genome shotgun (WGS) entry which is preliminary data.</text>
</comment>
<accession>A0A0H1BIH7</accession>
<protein>
    <recommendedName>
        <fullName evidence="4">Aminoglycoside phosphotransferase domain-containing protein</fullName>
    </recommendedName>
</protein>
<organism evidence="2 3">
    <name type="scientific">Blastomyces silverae</name>
    <dbReference type="NCBI Taxonomy" id="2060906"/>
    <lineage>
        <taxon>Eukaryota</taxon>
        <taxon>Fungi</taxon>
        <taxon>Dikarya</taxon>
        <taxon>Ascomycota</taxon>
        <taxon>Pezizomycotina</taxon>
        <taxon>Eurotiomycetes</taxon>
        <taxon>Eurotiomycetidae</taxon>
        <taxon>Onygenales</taxon>
        <taxon>Ajellomycetaceae</taxon>
        <taxon>Blastomyces</taxon>
    </lineage>
</organism>
<dbReference type="EMBL" id="LDEV01002474">
    <property type="protein sequence ID" value="KLJ08981.1"/>
    <property type="molecule type" value="Genomic_DNA"/>
</dbReference>
<name>A0A0H1BIH7_9EURO</name>
<proteinExistence type="predicted"/>
<dbReference type="OrthoDB" id="2906425at2759"/>
<evidence type="ECO:0008006" key="4">
    <source>
        <dbReference type="Google" id="ProtNLM"/>
    </source>
</evidence>
<evidence type="ECO:0000313" key="2">
    <source>
        <dbReference type="EMBL" id="KLJ08981.1"/>
    </source>
</evidence>
<keyword evidence="3" id="KW-1185">Reference proteome</keyword>